<keyword evidence="2" id="KW-1185">Reference proteome</keyword>
<accession>A0A6C2YH61</accession>
<evidence type="ECO:0000313" key="2">
    <source>
        <dbReference type="Proteomes" id="UP000464378"/>
    </source>
</evidence>
<name>A0A6C2YH61_9BACT</name>
<dbReference type="Proteomes" id="UP000464378">
    <property type="component" value="Chromosome"/>
</dbReference>
<dbReference type="InParanoid" id="A0A6C2YH61"/>
<organism evidence="1">
    <name type="scientific">Tuwongella immobilis</name>
    <dbReference type="NCBI Taxonomy" id="692036"/>
    <lineage>
        <taxon>Bacteria</taxon>
        <taxon>Pseudomonadati</taxon>
        <taxon>Planctomycetota</taxon>
        <taxon>Planctomycetia</taxon>
        <taxon>Gemmatales</taxon>
        <taxon>Gemmataceae</taxon>
        <taxon>Tuwongella</taxon>
    </lineage>
</organism>
<evidence type="ECO:0000313" key="1">
    <source>
        <dbReference type="EMBL" id="VIP00826.1"/>
    </source>
</evidence>
<reference evidence="1" key="1">
    <citation type="submission" date="2019-04" db="EMBL/GenBank/DDBJ databases">
        <authorList>
            <consortium name="Science for Life Laboratories"/>
        </authorList>
    </citation>
    <scope>NUCLEOTIDE SEQUENCE</scope>
    <source>
        <strain evidence="1">MBLW1</strain>
    </source>
</reference>
<dbReference type="EMBL" id="LR593887">
    <property type="protein sequence ID" value="VTR97070.1"/>
    <property type="molecule type" value="Genomic_DNA"/>
</dbReference>
<protein>
    <submittedName>
        <fullName evidence="1">Uncharacterized protein</fullName>
    </submittedName>
</protein>
<dbReference type="EMBL" id="LR586016">
    <property type="protein sequence ID" value="VIP00826.1"/>
    <property type="molecule type" value="Genomic_DNA"/>
</dbReference>
<proteinExistence type="predicted"/>
<dbReference type="KEGG" id="tim:GMBLW1_31340"/>
<gene>
    <name evidence="1" type="ORF">GMBLW1_31340</name>
</gene>
<dbReference type="AlphaFoldDB" id="A0A6C2YH61"/>
<sequence length="192" mass="21613">MSDKYIRIYFYKIRAERNFRFIHDLATHCELSFTHPKTSEFLTWSASESAKAGDLSKIQEACATGGTLAFQMWWSECEDLFCTVHSSGTFDAIDLFLSGVSQNHLERLQVVLQKMITSDIYTNDIAALIVDTDGSTANIPWDTRLMQGFDANEPLPVIMMISTSLPAYNKLNRSHYGEIVATDTIARVVPIS</sequence>
<dbReference type="RefSeq" id="WP_162655996.1">
    <property type="nucleotide sequence ID" value="NZ_LR593887.1"/>
</dbReference>